<organism evidence="2 3">
    <name type="scientific">Nannochloropsis salina CCMP1776</name>
    <dbReference type="NCBI Taxonomy" id="1027361"/>
    <lineage>
        <taxon>Eukaryota</taxon>
        <taxon>Sar</taxon>
        <taxon>Stramenopiles</taxon>
        <taxon>Ochrophyta</taxon>
        <taxon>Eustigmatophyceae</taxon>
        <taxon>Eustigmatales</taxon>
        <taxon>Monodopsidaceae</taxon>
        <taxon>Microchloropsis</taxon>
        <taxon>Microchloropsis salina</taxon>
    </lineage>
</organism>
<feature type="region of interest" description="Disordered" evidence="1">
    <location>
        <begin position="93"/>
        <end position="116"/>
    </location>
</feature>
<name>A0A4D9D3Q7_9STRA</name>
<evidence type="ECO:0000313" key="3">
    <source>
        <dbReference type="Proteomes" id="UP000355283"/>
    </source>
</evidence>
<accession>A0A4D9D3Q7</accession>
<gene>
    <name evidence="2" type="ORF">NSK_002380</name>
</gene>
<sequence length="174" mass="19744">MKTLSVSQNYGFHSSASVLGGGTPTKWNHVWNWKMKQRLAAMKEADEKPQQSEERSHEKDNIFRPLPGEQVIELNENLPDGILEEYWAELRREREGSHEGTDGKQTSDRGQSKRKTIKKHFLYGWTYAPKRNKQITEEDTGANTSEIDGNAREFTNSQKPASTPAGRAALKNEG</sequence>
<feature type="region of interest" description="Disordered" evidence="1">
    <location>
        <begin position="41"/>
        <end position="70"/>
    </location>
</feature>
<dbReference type="AlphaFoldDB" id="A0A4D9D3Q7"/>
<feature type="compositionally biased region" description="Basic and acidic residues" evidence="1">
    <location>
        <begin position="93"/>
        <end position="111"/>
    </location>
</feature>
<dbReference type="Proteomes" id="UP000355283">
    <property type="component" value="Unassembled WGS sequence"/>
</dbReference>
<proteinExistence type="predicted"/>
<evidence type="ECO:0000256" key="1">
    <source>
        <dbReference type="SAM" id="MobiDB-lite"/>
    </source>
</evidence>
<keyword evidence="3" id="KW-1185">Reference proteome</keyword>
<evidence type="ECO:0000313" key="2">
    <source>
        <dbReference type="EMBL" id="TFJ86172.1"/>
    </source>
</evidence>
<protein>
    <submittedName>
        <fullName evidence="2">Uncharacterized protein</fullName>
    </submittedName>
</protein>
<feature type="compositionally biased region" description="Basic and acidic residues" evidence="1">
    <location>
        <begin position="41"/>
        <end position="62"/>
    </location>
</feature>
<reference evidence="2 3" key="1">
    <citation type="submission" date="2019-01" db="EMBL/GenBank/DDBJ databases">
        <title>Nuclear Genome Assembly of the Microalgal Biofuel strain Nannochloropsis salina CCMP1776.</title>
        <authorList>
            <person name="Hovde B."/>
        </authorList>
    </citation>
    <scope>NUCLEOTIDE SEQUENCE [LARGE SCALE GENOMIC DNA]</scope>
    <source>
        <strain evidence="2 3">CCMP1776</strain>
    </source>
</reference>
<comment type="caution">
    <text evidence="2">The sequence shown here is derived from an EMBL/GenBank/DDBJ whole genome shotgun (WGS) entry which is preliminary data.</text>
</comment>
<dbReference type="EMBL" id="SDOX01000009">
    <property type="protein sequence ID" value="TFJ86172.1"/>
    <property type="molecule type" value="Genomic_DNA"/>
</dbReference>
<feature type="region of interest" description="Disordered" evidence="1">
    <location>
        <begin position="129"/>
        <end position="174"/>
    </location>
</feature>
<feature type="compositionally biased region" description="Polar residues" evidence="1">
    <location>
        <begin position="141"/>
        <end position="161"/>
    </location>
</feature>
<dbReference type="OrthoDB" id="184481at2759"/>